<evidence type="ECO:0000313" key="1">
    <source>
        <dbReference type="EMBL" id="SNU32493.1"/>
    </source>
</evidence>
<proteinExistence type="predicted"/>
<evidence type="ECO:0000313" key="2">
    <source>
        <dbReference type="Proteomes" id="UP000220639"/>
    </source>
</evidence>
<name>A0A285AV56_9ENTR</name>
<protein>
    <submittedName>
        <fullName evidence="1">Uncharacterized protein</fullName>
    </submittedName>
</protein>
<organism evidence="1 2">
    <name type="scientific">Klebsiella grimontii</name>
    <dbReference type="NCBI Taxonomy" id="2058152"/>
    <lineage>
        <taxon>Bacteria</taxon>
        <taxon>Pseudomonadati</taxon>
        <taxon>Pseudomonadota</taxon>
        <taxon>Gammaproteobacteria</taxon>
        <taxon>Enterobacterales</taxon>
        <taxon>Enterobacteriaceae</taxon>
        <taxon>Klebsiella/Raoultella group</taxon>
        <taxon>Klebsiella</taxon>
    </lineage>
</organism>
<dbReference type="AlphaFoldDB" id="A0A285AV56"/>
<gene>
    <name evidence="1" type="ORF">KOSB73_100007</name>
</gene>
<dbReference type="Proteomes" id="UP000220639">
    <property type="component" value="Unassembled WGS sequence"/>
</dbReference>
<dbReference type="EMBL" id="FZTC01000002">
    <property type="protein sequence ID" value="SNU32493.1"/>
    <property type="molecule type" value="Genomic_DNA"/>
</dbReference>
<reference evidence="2" key="1">
    <citation type="submission" date="2017-08" db="EMBL/GenBank/DDBJ databases">
        <authorList>
            <person name="Brisse S."/>
        </authorList>
    </citation>
    <scope>NUCLEOTIDE SEQUENCE [LARGE SCALE GENOMIC DNA]</scope>
    <source>
        <strain evidence="2">06D021</strain>
    </source>
</reference>
<sequence>MSRILTGICHADPANRLYEVAVSRGISFVNAKERFRVQISFKNAMTQPSEDRFLAELLTVHHFLSDPSILWHMEKQVYASTTLWASTSAWLPDIYQRKASTPGVVKIIRYMHALFPGLNTSVETSEQGYGQALTSTSLEVPSWPAMPQFDCELGTVQITMGGMIRYTETMSNKNCRNPLALMMKSFRKGMIPVDKLPESKTARLLPLDMNTAGEVFSHTTWPRYRYVFAPGEGGIKKLVNVVRLKLKPLEE</sequence>
<accession>A0A285AV56</accession>
<dbReference type="RefSeq" id="WP_044350439.1">
    <property type="nucleotide sequence ID" value="NZ_CABGWT010000025.1"/>
</dbReference>